<keyword evidence="4 9" id="KW-0378">Hydrolase</keyword>
<comment type="caution">
    <text evidence="12">The sequence shown here is derived from an EMBL/GenBank/DDBJ whole genome shotgun (WGS) entry which is preliminary data.</text>
</comment>
<comment type="subunit">
    <text evidence="9">Homohexamer. Forms an RuvA(8)-RuvB(12)-Holliday junction (HJ) complex. HJ DNA is sandwiched between 2 RuvA tetramers; dsDNA enters through RuvA and exits via RuvB. An RuvB hexamer assembles on each DNA strand where it exits the tetramer. Each RuvB hexamer is contacted by two RuvA subunits (via domain III) on 2 adjacent RuvB subunits; this complex drives branch migration. In the full resolvosome a probable DNA-RuvA(4)-RuvB(12)-RuvC(2) complex forms which resolves the HJ.</text>
</comment>
<evidence type="ECO:0000313" key="13">
    <source>
        <dbReference type="Proteomes" id="UP000321490"/>
    </source>
</evidence>
<dbReference type="InterPro" id="IPR041445">
    <property type="entry name" value="AAA_lid_4"/>
</dbReference>
<name>A0A562IPF3_9ACTN</name>
<keyword evidence="1 9" id="KW-0963">Cytoplasm</keyword>
<dbReference type="AlphaFoldDB" id="A0A562IPF3"/>
<dbReference type="GO" id="GO:0005737">
    <property type="term" value="C:cytoplasm"/>
    <property type="evidence" value="ECO:0007669"/>
    <property type="project" value="UniProtKB-SubCell"/>
</dbReference>
<feature type="binding site" evidence="9">
    <location>
        <position position="236"/>
    </location>
    <ligand>
        <name>ATP</name>
        <dbReference type="ChEBI" id="CHEBI:30616"/>
    </ligand>
</feature>
<dbReference type="HAMAP" id="MF_00016">
    <property type="entry name" value="DNA_HJ_migration_RuvB"/>
    <property type="match status" value="1"/>
</dbReference>
<feature type="binding site" evidence="9">
    <location>
        <position position="333"/>
    </location>
    <ligand>
        <name>DNA</name>
        <dbReference type="ChEBI" id="CHEBI:16991"/>
    </ligand>
</feature>
<evidence type="ECO:0000313" key="12">
    <source>
        <dbReference type="EMBL" id="TWH72474.1"/>
    </source>
</evidence>
<keyword evidence="7 9" id="KW-0233">DNA recombination</keyword>
<feature type="region of interest" description="Small ATPAse domain (RuvB-S)" evidence="9">
    <location>
        <begin position="200"/>
        <end position="270"/>
    </location>
</feature>
<dbReference type="EMBL" id="VLKF01000001">
    <property type="protein sequence ID" value="TWH72474.1"/>
    <property type="molecule type" value="Genomic_DNA"/>
</dbReference>
<dbReference type="Gene3D" id="1.10.8.60">
    <property type="match status" value="1"/>
</dbReference>
<protein>
    <recommendedName>
        <fullName evidence="9">Holliday junction branch migration complex subunit RuvB</fullName>
        <ecNumber evidence="9">3.6.4.-</ecNumber>
    </recommendedName>
</protein>
<dbReference type="EC" id="3.6.4.-" evidence="9"/>
<feature type="binding site" evidence="9">
    <location>
        <position position="39"/>
    </location>
    <ligand>
        <name>ATP</name>
        <dbReference type="ChEBI" id="CHEBI:30616"/>
    </ligand>
</feature>
<dbReference type="SUPFAM" id="SSF52540">
    <property type="entry name" value="P-loop containing nucleoside triphosphate hydrolases"/>
    <property type="match status" value="1"/>
</dbReference>
<dbReference type="InterPro" id="IPR008824">
    <property type="entry name" value="RuvB-like_N"/>
</dbReference>
<dbReference type="Proteomes" id="UP000321490">
    <property type="component" value="Unassembled WGS sequence"/>
</dbReference>
<evidence type="ECO:0000256" key="5">
    <source>
        <dbReference type="ARBA" id="ARBA00022840"/>
    </source>
</evidence>
<dbReference type="GO" id="GO:0000400">
    <property type="term" value="F:four-way junction DNA binding"/>
    <property type="evidence" value="ECO:0007669"/>
    <property type="project" value="UniProtKB-UniRule"/>
</dbReference>
<dbReference type="CDD" id="cd00009">
    <property type="entry name" value="AAA"/>
    <property type="match status" value="1"/>
</dbReference>
<feature type="binding site" evidence="9">
    <location>
        <position position="84"/>
    </location>
    <ligand>
        <name>ATP</name>
        <dbReference type="ChEBI" id="CHEBI:30616"/>
    </ligand>
</feature>
<dbReference type="Pfam" id="PF17864">
    <property type="entry name" value="AAA_lid_4"/>
    <property type="match status" value="1"/>
</dbReference>
<dbReference type="InterPro" id="IPR036388">
    <property type="entry name" value="WH-like_DNA-bd_sf"/>
</dbReference>
<dbReference type="InterPro" id="IPR036390">
    <property type="entry name" value="WH_DNA-bd_sf"/>
</dbReference>
<feature type="binding site" evidence="9">
    <location>
        <position position="85"/>
    </location>
    <ligand>
        <name>ATP</name>
        <dbReference type="ChEBI" id="CHEBI:30616"/>
    </ligand>
</feature>
<dbReference type="Pfam" id="PF05496">
    <property type="entry name" value="RuvB_N"/>
    <property type="match status" value="1"/>
</dbReference>
<evidence type="ECO:0000256" key="9">
    <source>
        <dbReference type="HAMAP-Rule" id="MF_00016"/>
    </source>
</evidence>
<comment type="similarity">
    <text evidence="9">Belongs to the RuvB family.</text>
</comment>
<evidence type="ECO:0000256" key="7">
    <source>
        <dbReference type="ARBA" id="ARBA00023172"/>
    </source>
</evidence>
<feature type="binding site" evidence="9">
    <location>
        <position position="38"/>
    </location>
    <ligand>
        <name>ATP</name>
        <dbReference type="ChEBI" id="CHEBI:30616"/>
    </ligand>
</feature>
<keyword evidence="3 9" id="KW-0227">DNA damage</keyword>
<proteinExistence type="inferred from homology"/>
<dbReference type="PANTHER" id="PTHR42848">
    <property type="match status" value="1"/>
</dbReference>
<accession>A0A562IPF3</accession>
<dbReference type="GO" id="GO:0009378">
    <property type="term" value="F:four-way junction helicase activity"/>
    <property type="evidence" value="ECO:0007669"/>
    <property type="project" value="InterPro"/>
</dbReference>
<feature type="binding site" evidence="9">
    <location>
        <position position="84"/>
    </location>
    <ligand>
        <name>Mg(2+)</name>
        <dbReference type="ChEBI" id="CHEBI:18420"/>
    </ligand>
</feature>
<dbReference type="GO" id="GO:0006281">
    <property type="term" value="P:DNA repair"/>
    <property type="evidence" value="ECO:0007669"/>
    <property type="project" value="UniProtKB-UniRule"/>
</dbReference>
<dbReference type="GO" id="GO:0005524">
    <property type="term" value="F:ATP binding"/>
    <property type="evidence" value="ECO:0007669"/>
    <property type="project" value="UniProtKB-UniRule"/>
</dbReference>
<feature type="binding site" evidence="9">
    <location>
        <position position="199"/>
    </location>
    <ligand>
        <name>ATP</name>
        <dbReference type="ChEBI" id="CHEBI:30616"/>
    </ligand>
</feature>
<dbReference type="NCBIfam" id="TIGR00635">
    <property type="entry name" value="ruvB"/>
    <property type="match status" value="1"/>
</dbReference>
<dbReference type="Gene3D" id="1.10.10.10">
    <property type="entry name" value="Winged helix-like DNA-binding domain superfamily/Winged helix DNA-binding domain"/>
    <property type="match status" value="1"/>
</dbReference>
<feature type="binding site" evidence="9">
    <location>
        <position position="80"/>
    </location>
    <ligand>
        <name>ATP</name>
        <dbReference type="ChEBI" id="CHEBI:30616"/>
    </ligand>
</feature>
<feature type="binding site" evidence="9">
    <location>
        <position position="83"/>
    </location>
    <ligand>
        <name>ATP</name>
        <dbReference type="ChEBI" id="CHEBI:30616"/>
    </ligand>
</feature>
<comment type="catalytic activity">
    <reaction evidence="9">
        <text>ATP + H2O = ADP + phosphate + H(+)</text>
        <dbReference type="Rhea" id="RHEA:13065"/>
        <dbReference type="ChEBI" id="CHEBI:15377"/>
        <dbReference type="ChEBI" id="CHEBI:15378"/>
        <dbReference type="ChEBI" id="CHEBI:30616"/>
        <dbReference type="ChEBI" id="CHEBI:43474"/>
        <dbReference type="ChEBI" id="CHEBI:456216"/>
    </reaction>
</comment>
<dbReference type="Pfam" id="PF05491">
    <property type="entry name" value="WHD_RuvB"/>
    <property type="match status" value="1"/>
</dbReference>
<dbReference type="GO" id="GO:0016887">
    <property type="term" value="F:ATP hydrolysis activity"/>
    <property type="evidence" value="ECO:0007669"/>
    <property type="project" value="RHEA"/>
</dbReference>
<feature type="binding site" evidence="9">
    <location>
        <position position="328"/>
    </location>
    <ligand>
        <name>DNA</name>
        <dbReference type="ChEBI" id="CHEBI:16991"/>
    </ligand>
</feature>
<evidence type="ECO:0000256" key="8">
    <source>
        <dbReference type="ARBA" id="ARBA00023204"/>
    </source>
</evidence>
<evidence type="ECO:0000256" key="2">
    <source>
        <dbReference type="ARBA" id="ARBA00022741"/>
    </source>
</evidence>
<organism evidence="12 13">
    <name type="scientific">Modestobacter roseus</name>
    <dbReference type="NCBI Taxonomy" id="1181884"/>
    <lineage>
        <taxon>Bacteria</taxon>
        <taxon>Bacillati</taxon>
        <taxon>Actinomycetota</taxon>
        <taxon>Actinomycetes</taxon>
        <taxon>Geodermatophilales</taxon>
        <taxon>Geodermatophilaceae</taxon>
        <taxon>Modestobacter</taxon>
    </lineage>
</organism>
<comment type="subcellular location">
    <subcellularLocation>
        <location evidence="9">Cytoplasm</location>
    </subcellularLocation>
</comment>
<keyword evidence="12" id="KW-0347">Helicase</keyword>
<comment type="domain">
    <text evidence="9">Has 3 domains, the large (RuvB-L) and small ATPase (RuvB-S) domains and the C-terminal head (RuvB-H) domain. The head domain binds DNA, while the ATPase domains jointly bind ATP, ADP or are empty depending on the state of the subunit in the translocation cycle. During a single DNA translocation step the structure of each domain remains the same, but their relative positions change.</text>
</comment>
<dbReference type="GO" id="GO:0006310">
    <property type="term" value="P:DNA recombination"/>
    <property type="evidence" value="ECO:0007669"/>
    <property type="project" value="UniProtKB-UniRule"/>
</dbReference>
<dbReference type="InterPro" id="IPR008823">
    <property type="entry name" value="RuvB_wg_C"/>
</dbReference>
<dbReference type="InterPro" id="IPR003593">
    <property type="entry name" value="AAA+_ATPase"/>
</dbReference>
<dbReference type="InterPro" id="IPR027417">
    <property type="entry name" value="P-loop_NTPase"/>
</dbReference>
<dbReference type="PANTHER" id="PTHR42848:SF1">
    <property type="entry name" value="HOLLIDAY JUNCTION BRANCH MIGRATION COMPLEX SUBUNIT RUVB"/>
    <property type="match status" value="1"/>
</dbReference>
<dbReference type="InterPro" id="IPR004605">
    <property type="entry name" value="DNA_helicase_Holl-junc_RuvB"/>
</dbReference>
<dbReference type="NCBIfam" id="NF000868">
    <property type="entry name" value="PRK00080.1"/>
    <property type="match status" value="1"/>
</dbReference>
<dbReference type="SUPFAM" id="SSF46785">
    <property type="entry name" value="Winged helix' DNA-binding domain"/>
    <property type="match status" value="1"/>
</dbReference>
<comment type="caution">
    <text evidence="9">Lacks conserved residue(s) required for the propagation of feature annotation.</text>
</comment>
<keyword evidence="13" id="KW-1185">Reference proteome</keyword>
<keyword evidence="6 9" id="KW-0238">DNA-binding</keyword>
<keyword evidence="2 9" id="KW-0547">Nucleotide-binding</keyword>
<dbReference type="Gene3D" id="3.40.50.300">
    <property type="entry name" value="P-loop containing nucleotide triphosphate hydrolases"/>
    <property type="match status" value="1"/>
</dbReference>
<dbReference type="GO" id="GO:0048476">
    <property type="term" value="C:Holliday junction resolvase complex"/>
    <property type="evidence" value="ECO:0007669"/>
    <property type="project" value="UniProtKB-UniRule"/>
</dbReference>
<evidence type="ECO:0000256" key="10">
    <source>
        <dbReference type="SAM" id="MobiDB-lite"/>
    </source>
</evidence>
<feature type="region of interest" description="Disordered" evidence="10">
    <location>
        <begin position="343"/>
        <end position="374"/>
    </location>
</feature>
<sequence>MSSPFDRSLTGEAAEGYGRDFSVEAGAGDEERVVESALRPHSLADFIGQPKVARQLDLVLEGAKRRGRPPDHVLLSGPPGLGKTSLALIIGSELGTAVKITSGPAIERSGDLAAMLSNLGHGDVLFIDEIHRIARPAEELLYMAMEDFRVDVVVGKGPGATAIPLEINPFTLVGATTRAGLLTGPLRDRFGFVGQMEFYETADLQRVLARSADLLGVELTDDGSVEIAGRSRGTPRIANRLLRRVRDFAEVRADGRITRDVARAALALYDVDDLGLDRLDRAVLDALVTKFGGGPVGVATLAVAVGEEPHTVEEVCEPFLVRAGLLARTPRGRVATEAAFAHLGHPVPRGGPALSGGTADPPSDGASSQTLFDA</sequence>
<comment type="function">
    <text evidence="9">The RuvA-RuvB-RuvC complex processes Holliday junction (HJ) DNA during genetic recombination and DNA repair, while the RuvA-RuvB complex plays an important role in the rescue of blocked DNA replication forks via replication fork reversal (RFR). RuvA specifically binds to HJ cruciform DNA, conferring on it an open structure. The RuvB hexamer acts as an ATP-dependent pump, pulling dsDNA into and through the RuvAB complex. RuvB forms 2 homohexamers on either side of HJ DNA bound by 1 or 2 RuvA tetramers; 4 subunits per hexamer contact DNA at a time. Coordinated motions by a converter formed by DNA-disengaged RuvB subunits stimulates ATP hydrolysis and nucleotide exchange. Immobilization of the converter enables RuvB to convert the ATP-contained energy into a lever motion, pulling 2 nucleotides of DNA out of the RuvA tetramer per ATP hydrolyzed, thus driving DNA branch migration. The RuvB motors rotate together with the DNA substrate, which together with the progressing nucleotide cycle form the mechanistic basis for DNA recombination by continuous HJ branch migration. Branch migration allows RuvC to scan DNA until it finds its consensus sequence, where it cleaves and resolves cruciform DNA.</text>
</comment>
<feature type="compositionally biased region" description="Polar residues" evidence="10">
    <location>
        <begin position="365"/>
        <end position="374"/>
    </location>
</feature>
<feature type="binding site" evidence="9">
    <location>
        <begin position="146"/>
        <end position="148"/>
    </location>
    <ligand>
        <name>ATP</name>
        <dbReference type="ChEBI" id="CHEBI:30616"/>
    </ligand>
</feature>
<evidence type="ECO:0000256" key="3">
    <source>
        <dbReference type="ARBA" id="ARBA00022763"/>
    </source>
</evidence>
<feature type="binding site" evidence="9">
    <location>
        <position position="189"/>
    </location>
    <ligand>
        <name>ATP</name>
        <dbReference type="ChEBI" id="CHEBI:30616"/>
    </ligand>
</feature>
<reference evidence="12 13" key="1">
    <citation type="submission" date="2019-07" db="EMBL/GenBank/DDBJ databases">
        <title>R&amp;d 2014.</title>
        <authorList>
            <person name="Klenk H.-P."/>
        </authorList>
    </citation>
    <scope>NUCLEOTIDE SEQUENCE [LARGE SCALE GENOMIC DNA]</scope>
    <source>
        <strain evidence="12 13">DSM 45764</strain>
    </source>
</reference>
<gene>
    <name evidence="9" type="primary">ruvB</name>
    <name evidence="12" type="ORF">JD78_00990</name>
</gene>
<feature type="region of interest" description="Head domain (RuvB-H)" evidence="9">
    <location>
        <begin position="273"/>
        <end position="374"/>
    </location>
</feature>
<evidence type="ECO:0000256" key="1">
    <source>
        <dbReference type="ARBA" id="ARBA00022490"/>
    </source>
</evidence>
<dbReference type="RefSeq" id="WP_166520988.1">
    <property type="nucleotide sequence ID" value="NZ_VLKF01000001.1"/>
</dbReference>
<keyword evidence="5 9" id="KW-0067">ATP-binding</keyword>
<evidence type="ECO:0000256" key="4">
    <source>
        <dbReference type="ARBA" id="ARBA00022801"/>
    </source>
</evidence>
<keyword evidence="8 9" id="KW-0234">DNA repair</keyword>
<evidence type="ECO:0000259" key="11">
    <source>
        <dbReference type="SMART" id="SM00382"/>
    </source>
</evidence>
<evidence type="ECO:0000256" key="6">
    <source>
        <dbReference type="ARBA" id="ARBA00023125"/>
    </source>
</evidence>
<dbReference type="SMART" id="SM00382">
    <property type="entry name" value="AAA"/>
    <property type="match status" value="1"/>
</dbReference>
<feature type="domain" description="AAA+ ATPase" evidence="11">
    <location>
        <begin position="69"/>
        <end position="200"/>
    </location>
</feature>